<evidence type="ECO:0000256" key="2">
    <source>
        <dbReference type="PROSITE-ProRule" id="PRU00504"/>
    </source>
</evidence>
<evidence type="ECO:0000313" key="4">
    <source>
        <dbReference type="Proteomes" id="UP000694844"/>
    </source>
</evidence>
<dbReference type="GO" id="GO:0061630">
    <property type="term" value="F:ubiquitin protein ligase activity"/>
    <property type="evidence" value="ECO:0007669"/>
    <property type="project" value="TreeGrafter"/>
</dbReference>
<organism evidence="4 5">
    <name type="scientific">Crassostrea virginica</name>
    <name type="common">Eastern oyster</name>
    <dbReference type="NCBI Taxonomy" id="6565"/>
    <lineage>
        <taxon>Eukaryota</taxon>
        <taxon>Metazoa</taxon>
        <taxon>Spiralia</taxon>
        <taxon>Lophotrochozoa</taxon>
        <taxon>Mollusca</taxon>
        <taxon>Bivalvia</taxon>
        <taxon>Autobranchia</taxon>
        <taxon>Pteriomorphia</taxon>
        <taxon>Ostreida</taxon>
        <taxon>Ostreoidea</taxon>
        <taxon>Ostreidae</taxon>
        <taxon>Crassostrea</taxon>
    </lineage>
</organism>
<dbReference type="InterPro" id="IPR011042">
    <property type="entry name" value="6-blade_b-propeller_TolB-like"/>
</dbReference>
<reference evidence="5" key="1">
    <citation type="submission" date="2025-08" db="UniProtKB">
        <authorList>
            <consortium name="RefSeq"/>
        </authorList>
    </citation>
    <scope>IDENTIFICATION</scope>
    <source>
        <tissue evidence="5">Whole sample</tissue>
    </source>
</reference>
<dbReference type="PANTHER" id="PTHR24104:SF25">
    <property type="entry name" value="PROTEIN LIN-41"/>
    <property type="match status" value="1"/>
</dbReference>
<dbReference type="InterPro" id="IPR050952">
    <property type="entry name" value="TRIM-NHL_E3_ligases"/>
</dbReference>
<name>A0A8B8AGK3_CRAVI</name>
<dbReference type="Gene3D" id="2.120.10.30">
    <property type="entry name" value="TolB, C-terminal domain"/>
    <property type="match status" value="1"/>
</dbReference>
<proteinExistence type="predicted"/>
<dbReference type="GO" id="GO:0008270">
    <property type="term" value="F:zinc ion binding"/>
    <property type="evidence" value="ECO:0007669"/>
    <property type="project" value="UniProtKB-KW"/>
</dbReference>
<dbReference type="OrthoDB" id="6093122at2759"/>
<dbReference type="GeneID" id="111102116"/>
<protein>
    <submittedName>
        <fullName evidence="5">Uncharacterized protein LOC111102116</fullName>
    </submittedName>
</protein>
<dbReference type="GO" id="GO:0043161">
    <property type="term" value="P:proteasome-mediated ubiquitin-dependent protein catabolic process"/>
    <property type="evidence" value="ECO:0007669"/>
    <property type="project" value="TreeGrafter"/>
</dbReference>
<evidence type="ECO:0000256" key="1">
    <source>
        <dbReference type="ARBA" id="ARBA00022737"/>
    </source>
</evidence>
<feature type="region of interest" description="Disordered" evidence="3">
    <location>
        <begin position="116"/>
        <end position="141"/>
    </location>
</feature>
<dbReference type="GO" id="GO:0000209">
    <property type="term" value="P:protein polyubiquitination"/>
    <property type="evidence" value="ECO:0007669"/>
    <property type="project" value="TreeGrafter"/>
</dbReference>
<dbReference type="InterPro" id="IPR001258">
    <property type="entry name" value="NHL_repeat"/>
</dbReference>
<dbReference type="SUPFAM" id="SSF63829">
    <property type="entry name" value="Calcium-dependent phosphotriesterase"/>
    <property type="match status" value="1"/>
</dbReference>
<evidence type="ECO:0000256" key="3">
    <source>
        <dbReference type="SAM" id="MobiDB-lite"/>
    </source>
</evidence>
<accession>A0A8B8AGK3</accession>
<keyword evidence="4" id="KW-1185">Reference proteome</keyword>
<dbReference type="Pfam" id="PF01436">
    <property type="entry name" value="NHL"/>
    <property type="match status" value="1"/>
</dbReference>
<keyword evidence="1" id="KW-0677">Repeat</keyword>
<evidence type="ECO:0000313" key="5">
    <source>
        <dbReference type="RefSeq" id="XP_022290476.1"/>
    </source>
</evidence>
<dbReference type="Proteomes" id="UP000694844">
    <property type="component" value="Chromosome 6"/>
</dbReference>
<dbReference type="PANTHER" id="PTHR24104">
    <property type="entry name" value="E3 UBIQUITIN-PROTEIN LIGASE NHLRC1-RELATED"/>
    <property type="match status" value="1"/>
</dbReference>
<dbReference type="AlphaFoldDB" id="A0A8B8AGK3"/>
<sequence length="407" mass="45989">MTERAESLKVLVDKVTSNNKTEVDEMEHSLLRMLNSQDKTYEDHISYLRKLNDKLYYDLSCTDLQILKITVLQILKIEPIPDTTRPVPPVFSADQCNEEDVIKLLGKLILSDENPEVRNLKPMKTDTKQAKNPEKQGEKSDVKLSLSSDVTQVREYIIQGVKDVFHLSVYKSGILWASDLEGKLVQEDSNGVQLQKIETGDQGKGFHAVTSDGYLMYAVKNQKVVVKTTLDNKMTEFISTKNWKPLSIHYSRINGDILVGMRNIGEAKITRFNRTGEMQDIQRDNTVLYSVPHYITENANGDICTSDINYSAVVVVNNSGQYRFSYTGLGPEFRPYGICTDVLGHILVCDNGMHCIHVLNQDGEFLSLILAQQQGIDSPCSLCVDDENYLYVGQRGSNLVKVFKFIQ</sequence>
<dbReference type="PROSITE" id="PS51125">
    <property type="entry name" value="NHL"/>
    <property type="match status" value="1"/>
</dbReference>
<dbReference type="KEGG" id="cvn:111102116"/>
<feature type="repeat" description="NHL" evidence="2">
    <location>
        <begin position="334"/>
        <end position="362"/>
    </location>
</feature>
<dbReference type="RefSeq" id="XP_022290476.1">
    <property type="nucleotide sequence ID" value="XM_022434768.1"/>
</dbReference>
<gene>
    <name evidence="5" type="primary">LOC111102116</name>
</gene>